<comment type="caution">
    <text evidence="2">The sequence shown here is derived from an EMBL/GenBank/DDBJ whole genome shotgun (WGS) entry which is preliminary data.</text>
</comment>
<evidence type="ECO:0000256" key="1">
    <source>
        <dbReference type="SAM" id="MobiDB-lite"/>
    </source>
</evidence>
<sequence length="42" mass="5005">MHRLKHRLREQAKRRRFAPTPFAQKPENSAFRALRTCAIRSA</sequence>
<protein>
    <submittedName>
        <fullName evidence="2">Uncharacterized protein</fullName>
    </submittedName>
</protein>
<accession>A0A3M4AKN7</accession>
<evidence type="ECO:0000313" key="3">
    <source>
        <dbReference type="Proteomes" id="UP000281604"/>
    </source>
</evidence>
<name>A0A3M4AKN7_9PSED</name>
<feature type="compositionally biased region" description="Basic residues" evidence="1">
    <location>
        <begin position="1"/>
        <end position="17"/>
    </location>
</feature>
<dbReference type="EMBL" id="RBQE01000240">
    <property type="protein sequence ID" value="RMP07501.1"/>
    <property type="molecule type" value="Genomic_DNA"/>
</dbReference>
<organism evidence="2 3">
    <name type="scientific">Pseudomonas syringae pv. persicae</name>
    <dbReference type="NCBI Taxonomy" id="237306"/>
    <lineage>
        <taxon>Bacteria</taxon>
        <taxon>Pseudomonadati</taxon>
        <taxon>Pseudomonadota</taxon>
        <taxon>Gammaproteobacteria</taxon>
        <taxon>Pseudomonadales</taxon>
        <taxon>Pseudomonadaceae</taxon>
        <taxon>Pseudomonas</taxon>
    </lineage>
</organism>
<gene>
    <name evidence="2" type="ORF">ALQ30_101940</name>
</gene>
<feature type="region of interest" description="Disordered" evidence="1">
    <location>
        <begin position="1"/>
        <end position="29"/>
    </location>
</feature>
<proteinExistence type="predicted"/>
<evidence type="ECO:0000313" key="2">
    <source>
        <dbReference type="EMBL" id="RMP07501.1"/>
    </source>
</evidence>
<dbReference type="Proteomes" id="UP000281604">
    <property type="component" value="Unassembled WGS sequence"/>
</dbReference>
<dbReference type="AlphaFoldDB" id="A0A3M4AKN7"/>
<reference evidence="2 3" key="1">
    <citation type="submission" date="2018-08" db="EMBL/GenBank/DDBJ databases">
        <title>Recombination of ecologically and evolutionarily significant loci maintains genetic cohesion in the Pseudomonas syringae species complex.</title>
        <authorList>
            <person name="Dillon M."/>
            <person name="Thakur S."/>
            <person name="Almeida R.N.D."/>
            <person name="Weir B.S."/>
            <person name="Guttman D.S."/>
        </authorList>
    </citation>
    <scope>NUCLEOTIDE SEQUENCE [LARGE SCALE GENOMIC DNA]</scope>
    <source>
        <strain evidence="2 3">ICMP 3706</strain>
    </source>
</reference>